<reference evidence="2" key="2">
    <citation type="submission" date="2025-09" db="UniProtKB">
        <authorList>
            <consortium name="Ensembl"/>
        </authorList>
    </citation>
    <scope>IDENTIFICATION</scope>
</reference>
<feature type="compositionally biased region" description="Polar residues" evidence="1">
    <location>
        <begin position="1"/>
        <end position="13"/>
    </location>
</feature>
<evidence type="ECO:0000256" key="1">
    <source>
        <dbReference type="SAM" id="MobiDB-lite"/>
    </source>
</evidence>
<evidence type="ECO:0000313" key="3">
    <source>
        <dbReference type="Proteomes" id="UP000694419"/>
    </source>
</evidence>
<organism evidence="2 3">
    <name type="scientific">Calidris pygmaea</name>
    <name type="common">Spoon-billed sandpiper</name>
    <dbReference type="NCBI Taxonomy" id="425635"/>
    <lineage>
        <taxon>Eukaryota</taxon>
        <taxon>Metazoa</taxon>
        <taxon>Chordata</taxon>
        <taxon>Craniata</taxon>
        <taxon>Vertebrata</taxon>
        <taxon>Euteleostomi</taxon>
        <taxon>Archelosauria</taxon>
        <taxon>Archosauria</taxon>
        <taxon>Dinosauria</taxon>
        <taxon>Saurischia</taxon>
        <taxon>Theropoda</taxon>
        <taxon>Coelurosauria</taxon>
        <taxon>Aves</taxon>
        <taxon>Neognathae</taxon>
        <taxon>Neoaves</taxon>
        <taxon>Charadriiformes</taxon>
        <taxon>Scolopacidae</taxon>
        <taxon>Calidris</taxon>
    </lineage>
</organism>
<feature type="region of interest" description="Disordered" evidence="1">
    <location>
        <begin position="68"/>
        <end position="104"/>
    </location>
</feature>
<dbReference type="Ensembl" id="ENSCPGT00000003330.1">
    <property type="protein sequence ID" value="ENSCPGP00000003026.1"/>
    <property type="gene ID" value="ENSCPGG00000002237.1"/>
</dbReference>
<dbReference type="AlphaFoldDB" id="A0A8C3PI10"/>
<protein>
    <submittedName>
        <fullName evidence="2">Uncharacterized protein</fullName>
    </submittedName>
</protein>
<dbReference type="Proteomes" id="UP000694419">
    <property type="component" value="Unplaced"/>
</dbReference>
<keyword evidence="3" id="KW-1185">Reference proteome</keyword>
<evidence type="ECO:0000313" key="2">
    <source>
        <dbReference type="Ensembl" id="ENSCPGP00000003026.1"/>
    </source>
</evidence>
<accession>A0A8C3PI10</accession>
<feature type="compositionally biased region" description="Polar residues" evidence="1">
    <location>
        <begin position="78"/>
        <end position="88"/>
    </location>
</feature>
<reference evidence="2" key="1">
    <citation type="submission" date="2025-08" db="UniProtKB">
        <authorList>
            <consortium name="Ensembl"/>
        </authorList>
    </citation>
    <scope>IDENTIFICATION</scope>
</reference>
<proteinExistence type="predicted"/>
<feature type="region of interest" description="Disordered" evidence="1">
    <location>
        <begin position="1"/>
        <end position="25"/>
    </location>
</feature>
<sequence length="104" mass="11114">MLGAVTSPTSLQTLLHPKLPAQLPAPAEDSDAACVCYRRHLQRCSVPHGVFSVVPHSWPRAFGLSKGSMGACHDDGTTETCSSPSQDVPSDPWPPRRSGQHRAS</sequence>
<name>A0A8C3PI10_9CHAR</name>